<organism evidence="12 13">
    <name type="scientific">Schizosaccharomyces octosporus (strain yFS286)</name>
    <name type="common">Fission yeast</name>
    <name type="synonym">Octosporomyces octosporus</name>
    <dbReference type="NCBI Taxonomy" id="483514"/>
    <lineage>
        <taxon>Eukaryota</taxon>
        <taxon>Fungi</taxon>
        <taxon>Dikarya</taxon>
        <taxon>Ascomycota</taxon>
        <taxon>Taphrinomycotina</taxon>
        <taxon>Schizosaccharomycetes</taxon>
        <taxon>Schizosaccharomycetales</taxon>
        <taxon>Schizosaccharomycetaceae</taxon>
        <taxon>Schizosaccharomyces</taxon>
    </lineage>
</organism>
<feature type="domain" description="PLA2c" evidence="11">
    <location>
        <begin position="53"/>
        <end position="593"/>
    </location>
</feature>
<evidence type="ECO:0000256" key="3">
    <source>
        <dbReference type="ARBA" id="ARBA00013274"/>
    </source>
</evidence>
<dbReference type="GO" id="GO:0004622">
    <property type="term" value="F:phosphatidylcholine lysophospholipase activity"/>
    <property type="evidence" value="ECO:0007669"/>
    <property type="project" value="UniProtKB-EC"/>
</dbReference>
<dbReference type="AlphaFoldDB" id="S9Q3P1"/>
<dbReference type="SMART" id="SM00022">
    <property type="entry name" value="PLAc"/>
    <property type="match status" value="1"/>
</dbReference>
<dbReference type="GeneID" id="25031147"/>
<dbReference type="VEuPathDB" id="FungiDB:SOCG_02169"/>
<dbReference type="GO" id="GO:0071470">
    <property type="term" value="P:cellular response to osmotic stress"/>
    <property type="evidence" value="ECO:0007669"/>
    <property type="project" value="EnsemblFungi"/>
</dbReference>
<evidence type="ECO:0000256" key="4">
    <source>
        <dbReference type="ARBA" id="ARBA00022525"/>
    </source>
</evidence>
<dbReference type="PROSITE" id="PS51210">
    <property type="entry name" value="PLA2C"/>
    <property type="match status" value="1"/>
</dbReference>
<feature type="signal peptide" evidence="10">
    <location>
        <begin position="1"/>
        <end position="21"/>
    </location>
</feature>
<dbReference type="InterPro" id="IPR002642">
    <property type="entry name" value="LysoPLipase_cat_dom"/>
</dbReference>
<dbReference type="GO" id="GO:0046475">
    <property type="term" value="P:glycerophospholipid catabolic process"/>
    <property type="evidence" value="ECO:0007669"/>
    <property type="project" value="TreeGrafter"/>
</dbReference>
<evidence type="ECO:0000313" key="12">
    <source>
        <dbReference type="EMBL" id="EPX74687.1"/>
    </source>
</evidence>
<dbReference type="OrthoDB" id="4084751at2759"/>
<keyword evidence="6 9" id="KW-0442">Lipid degradation</keyword>
<keyword evidence="7 9" id="KW-0443">Lipid metabolism</keyword>
<dbReference type="OMA" id="TEDANWP"/>
<keyword evidence="10" id="KW-0732">Signal</keyword>
<evidence type="ECO:0000259" key="11">
    <source>
        <dbReference type="PROSITE" id="PS51210"/>
    </source>
</evidence>
<keyword evidence="13" id="KW-1185">Reference proteome</keyword>
<dbReference type="GO" id="GO:0004623">
    <property type="term" value="F:phospholipase A2 activity"/>
    <property type="evidence" value="ECO:0007669"/>
    <property type="project" value="TreeGrafter"/>
</dbReference>
<dbReference type="GO" id="GO:0005576">
    <property type="term" value="C:extracellular region"/>
    <property type="evidence" value="ECO:0007669"/>
    <property type="project" value="UniProtKB-SubCell"/>
</dbReference>
<gene>
    <name evidence="12" type="ORF">SOCG_02169</name>
</gene>
<dbReference type="InterPro" id="IPR016035">
    <property type="entry name" value="Acyl_Trfase/lysoPLipase"/>
</dbReference>
<dbReference type="FunFam" id="3.40.1090.10:FF:000010">
    <property type="entry name" value="Lysophospholipase"/>
    <property type="match status" value="1"/>
</dbReference>
<dbReference type="RefSeq" id="XP_013016117.1">
    <property type="nucleotide sequence ID" value="XM_013160663.1"/>
</dbReference>
<keyword evidence="5 9" id="KW-0378">Hydrolase</keyword>
<dbReference type="eggNOG" id="KOG1325">
    <property type="taxonomic scope" value="Eukaryota"/>
</dbReference>
<feature type="chain" id="PRO_5005146795" description="Lysophospholipase" evidence="10">
    <location>
        <begin position="22"/>
        <end position="609"/>
    </location>
</feature>
<sequence length="609" mass="67203">MLLRGLSLWTLFLASCLHTFAFPANEEPSVIFTQKRKGNSGSKEPSYAPFYAECPSRNIVETLSNSSIPRAEAQYMSSRSSKTNTAIKEFLRNAQLPNMAGDNLSGQNGPSIGIALSGGGFRAMLLDGGAISAMDARHSNHTIFSGLLQASDYIVGADGGAWTVGSMAINNFSTVEELSSNVWQLAHPVMYPKSAIVFNGSFYKNLMSQVKAKLDAGFNVSLSDYWGRVLGRPFGDSHYGMPNVSYSSISDQDWYRNANFPYPIITFATNQNYDDQVDRNTTIMLEASPDVFGTFDAGIDAFIPTEYLGTSLDNGASSNGSCVVNYDNIGFMMALSSTYFNTQMRNFNDSSTKNGRIIQQYLKSNFSEHGEQVAPIPNPFRGISSARTSLANNLGDDETLNIVDTSLTGENLPLWPLIQKGRDVDVIFAVDNSADSEYVWPNGNSLVTTYEHVLRAQENGNKNVKGFPYVPSSQSFVSLHYNDRPVFFGCNGRNTTAGDRPVTRDTPPLIIYLPNVPWNYYTNISTDRTYYTKDQESNLLLNGLISSTMDNETYFGQCVACAVVKRTLERQNITASPECQQCYQDYCWSGIIDDTAANDDVIYDPTPRL</sequence>
<proteinExistence type="inferred from homology"/>
<evidence type="ECO:0000256" key="1">
    <source>
        <dbReference type="ARBA" id="ARBA00004613"/>
    </source>
</evidence>
<accession>S9Q3P1</accession>
<protein>
    <recommendedName>
        <fullName evidence="3 10">Lysophospholipase</fullName>
        <ecNumber evidence="3 10">3.1.1.5</ecNumber>
    </recommendedName>
</protein>
<evidence type="ECO:0000313" key="13">
    <source>
        <dbReference type="Proteomes" id="UP000016088"/>
    </source>
</evidence>
<evidence type="ECO:0000256" key="2">
    <source>
        <dbReference type="ARBA" id="ARBA00008780"/>
    </source>
</evidence>
<comment type="subcellular location">
    <subcellularLocation>
        <location evidence="1">Secreted</location>
    </subcellularLocation>
</comment>
<dbReference type="PANTHER" id="PTHR10728:SF61">
    <property type="entry name" value="LYSOPHOSPHOLIPASE 1"/>
    <property type="match status" value="1"/>
</dbReference>
<dbReference type="PROSITE" id="PS51257">
    <property type="entry name" value="PROKAR_LIPOPROTEIN"/>
    <property type="match status" value="1"/>
</dbReference>
<dbReference type="EC" id="3.1.1.5" evidence="3 10"/>
<dbReference type="Pfam" id="PF01735">
    <property type="entry name" value="PLA2_B"/>
    <property type="match status" value="1"/>
</dbReference>
<reference evidence="12 13" key="1">
    <citation type="journal article" date="2011" name="Science">
        <title>Comparative functional genomics of the fission yeasts.</title>
        <authorList>
            <person name="Rhind N."/>
            <person name="Chen Z."/>
            <person name="Yassour M."/>
            <person name="Thompson D.A."/>
            <person name="Haas B.J."/>
            <person name="Habib N."/>
            <person name="Wapinski I."/>
            <person name="Roy S."/>
            <person name="Lin M.F."/>
            <person name="Heiman D.I."/>
            <person name="Young S.K."/>
            <person name="Furuya K."/>
            <person name="Guo Y."/>
            <person name="Pidoux A."/>
            <person name="Chen H.M."/>
            <person name="Robbertse B."/>
            <person name="Goldberg J.M."/>
            <person name="Aoki K."/>
            <person name="Bayne E.H."/>
            <person name="Berlin A.M."/>
            <person name="Desjardins C.A."/>
            <person name="Dobbs E."/>
            <person name="Dukaj L."/>
            <person name="Fan L."/>
            <person name="FitzGerald M.G."/>
            <person name="French C."/>
            <person name="Gujja S."/>
            <person name="Hansen K."/>
            <person name="Keifenheim D."/>
            <person name="Levin J.Z."/>
            <person name="Mosher R.A."/>
            <person name="Mueller C.A."/>
            <person name="Pfiffner J."/>
            <person name="Priest M."/>
            <person name="Russ C."/>
            <person name="Smialowska A."/>
            <person name="Swoboda P."/>
            <person name="Sykes S.M."/>
            <person name="Vaughn M."/>
            <person name="Vengrova S."/>
            <person name="Yoder R."/>
            <person name="Zeng Q."/>
            <person name="Allshire R."/>
            <person name="Baulcombe D."/>
            <person name="Birren B.W."/>
            <person name="Brown W."/>
            <person name="Ekwall K."/>
            <person name="Kellis M."/>
            <person name="Leatherwood J."/>
            <person name="Levin H."/>
            <person name="Margalit H."/>
            <person name="Martienssen R."/>
            <person name="Nieduszynski C.A."/>
            <person name="Spatafora J.W."/>
            <person name="Friedman N."/>
            <person name="Dalgaard J.Z."/>
            <person name="Baumann P."/>
            <person name="Niki H."/>
            <person name="Regev A."/>
            <person name="Nusbaum C."/>
        </authorList>
    </citation>
    <scope>NUCLEOTIDE SEQUENCE [LARGE SCALE GENOMIC DNA]</scope>
    <source>
        <strain evidence="13">yFS286</strain>
    </source>
</reference>
<evidence type="ECO:0000256" key="8">
    <source>
        <dbReference type="ARBA" id="ARBA00023180"/>
    </source>
</evidence>
<evidence type="ECO:0000256" key="9">
    <source>
        <dbReference type="PROSITE-ProRule" id="PRU00555"/>
    </source>
</evidence>
<dbReference type="EMBL" id="KE503206">
    <property type="protein sequence ID" value="EPX74687.1"/>
    <property type="molecule type" value="Genomic_DNA"/>
</dbReference>
<dbReference type="GO" id="GO:0005783">
    <property type="term" value="C:endoplasmic reticulum"/>
    <property type="evidence" value="ECO:0007669"/>
    <property type="project" value="EnsemblFungi"/>
</dbReference>
<comment type="catalytic activity">
    <reaction evidence="10">
        <text>a 1-acyl-sn-glycero-3-phosphocholine + H2O = sn-glycerol 3-phosphocholine + a fatty acid + H(+)</text>
        <dbReference type="Rhea" id="RHEA:15177"/>
        <dbReference type="ChEBI" id="CHEBI:15377"/>
        <dbReference type="ChEBI" id="CHEBI:15378"/>
        <dbReference type="ChEBI" id="CHEBI:16870"/>
        <dbReference type="ChEBI" id="CHEBI:28868"/>
        <dbReference type="ChEBI" id="CHEBI:58168"/>
        <dbReference type="EC" id="3.1.1.5"/>
    </reaction>
</comment>
<comment type="similarity">
    <text evidence="2 10">Belongs to the lysophospholipase family.</text>
</comment>
<dbReference type="Proteomes" id="UP000016088">
    <property type="component" value="Unassembled WGS sequence"/>
</dbReference>
<dbReference type="GO" id="GO:0005829">
    <property type="term" value="C:cytosol"/>
    <property type="evidence" value="ECO:0007669"/>
    <property type="project" value="TreeGrafter"/>
</dbReference>
<keyword evidence="8" id="KW-0325">Glycoprotein</keyword>
<name>S9Q3P1_SCHOY</name>
<dbReference type="Gene3D" id="3.40.1090.10">
    <property type="entry name" value="Cytosolic phospholipase A2 catalytic domain"/>
    <property type="match status" value="1"/>
</dbReference>
<evidence type="ECO:0000256" key="6">
    <source>
        <dbReference type="ARBA" id="ARBA00022963"/>
    </source>
</evidence>
<keyword evidence="4" id="KW-0964">Secreted</keyword>
<evidence type="ECO:0000256" key="5">
    <source>
        <dbReference type="ARBA" id="ARBA00022801"/>
    </source>
</evidence>
<evidence type="ECO:0000256" key="10">
    <source>
        <dbReference type="RuleBase" id="RU362103"/>
    </source>
</evidence>
<dbReference type="HOGENOM" id="CLU_014602_0_0_1"/>
<dbReference type="PANTHER" id="PTHR10728">
    <property type="entry name" value="CYTOSOLIC PHOSPHOLIPASE A2"/>
    <property type="match status" value="1"/>
</dbReference>
<evidence type="ECO:0000256" key="7">
    <source>
        <dbReference type="ARBA" id="ARBA00023098"/>
    </source>
</evidence>
<dbReference type="SUPFAM" id="SSF52151">
    <property type="entry name" value="FabD/lysophospholipase-like"/>
    <property type="match status" value="1"/>
</dbReference>